<proteinExistence type="predicted"/>
<name>A0A2T5RT20_9FIRM</name>
<dbReference type="EMBL" id="QAXS01000001">
    <property type="protein sequence ID" value="PTW03488.1"/>
    <property type="molecule type" value="Genomic_DNA"/>
</dbReference>
<sequence length="73" mass="8036">MDNRDWRQIMRALSLLTEVGLIIIVSAGIGFGAGYLVDSFFGFELLFKIPGLIVGLAAGFYSVYKLLISTFDD</sequence>
<dbReference type="Proteomes" id="UP000244089">
    <property type="component" value="Unassembled WGS sequence"/>
</dbReference>
<accession>A0A2T5RT20</accession>
<feature type="transmembrane region" description="Helical" evidence="1">
    <location>
        <begin position="12"/>
        <end position="37"/>
    </location>
</feature>
<dbReference type="OrthoDB" id="15401at2"/>
<keyword evidence="1" id="KW-1133">Transmembrane helix</keyword>
<dbReference type="AlphaFoldDB" id="A0A2T5RT20"/>
<dbReference type="InterPro" id="IPR032820">
    <property type="entry name" value="ATPase_put"/>
</dbReference>
<keyword evidence="1" id="KW-0472">Membrane</keyword>
<gene>
    <name evidence="2" type="ORF">C8C76_101129</name>
</gene>
<protein>
    <submittedName>
        <fullName evidence="2">Putative F0F1-ATPase subunit (Ca2+/Mg2+ transporter)</fullName>
    </submittedName>
</protein>
<keyword evidence="1" id="KW-0812">Transmembrane</keyword>
<reference evidence="2 3" key="1">
    <citation type="submission" date="2018-04" db="EMBL/GenBank/DDBJ databases">
        <title>Subsurface microbial communities from deep shales in Ohio and West Virginia, USA.</title>
        <authorList>
            <person name="Wrighton K."/>
        </authorList>
    </citation>
    <scope>NUCLEOTIDE SEQUENCE [LARGE SCALE GENOMIC DNA]</scope>
    <source>
        <strain evidence="2 3">WC1</strain>
    </source>
</reference>
<organism evidence="2 3">
    <name type="scientific">Halanaerobium saccharolyticum</name>
    <dbReference type="NCBI Taxonomy" id="43595"/>
    <lineage>
        <taxon>Bacteria</taxon>
        <taxon>Bacillati</taxon>
        <taxon>Bacillota</taxon>
        <taxon>Clostridia</taxon>
        <taxon>Halanaerobiales</taxon>
        <taxon>Halanaerobiaceae</taxon>
        <taxon>Halanaerobium</taxon>
    </lineage>
</organism>
<evidence type="ECO:0000256" key="1">
    <source>
        <dbReference type="SAM" id="Phobius"/>
    </source>
</evidence>
<evidence type="ECO:0000313" key="3">
    <source>
        <dbReference type="Proteomes" id="UP000244089"/>
    </source>
</evidence>
<dbReference type="RefSeq" id="WP_108137653.1">
    <property type="nucleotide sequence ID" value="NZ_JBQPXQ010000008.1"/>
</dbReference>
<evidence type="ECO:0000313" key="2">
    <source>
        <dbReference type="EMBL" id="PTW03488.1"/>
    </source>
</evidence>
<dbReference type="Pfam" id="PF09527">
    <property type="entry name" value="ATPase_gene1"/>
    <property type="match status" value="1"/>
</dbReference>
<comment type="caution">
    <text evidence="2">The sequence shown here is derived from an EMBL/GenBank/DDBJ whole genome shotgun (WGS) entry which is preliminary data.</text>
</comment>
<feature type="transmembrane region" description="Helical" evidence="1">
    <location>
        <begin position="49"/>
        <end position="68"/>
    </location>
</feature>